<dbReference type="EMBL" id="PGOL01004345">
    <property type="protein sequence ID" value="PKI37697.1"/>
    <property type="molecule type" value="Genomic_DNA"/>
</dbReference>
<feature type="region of interest" description="Disordered" evidence="1">
    <location>
        <begin position="107"/>
        <end position="132"/>
    </location>
</feature>
<dbReference type="AlphaFoldDB" id="A0A2I0I164"/>
<gene>
    <name evidence="2" type="ORF">CRG98_041990</name>
</gene>
<organism evidence="2 3">
    <name type="scientific">Punica granatum</name>
    <name type="common">Pomegranate</name>
    <dbReference type="NCBI Taxonomy" id="22663"/>
    <lineage>
        <taxon>Eukaryota</taxon>
        <taxon>Viridiplantae</taxon>
        <taxon>Streptophyta</taxon>
        <taxon>Embryophyta</taxon>
        <taxon>Tracheophyta</taxon>
        <taxon>Spermatophyta</taxon>
        <taxon>Magnoliopsida</taxon>
        <taxon>eudicotyledons</taxon>
        <taxon>Gunneridae</taxon>
        <taxon>Pentapetalae</taxon>
        <taxon>rosids</taxon>
        <taxon>malvids</taxon>
        <taxon>Myrtales</taxon>
        <taxon>Lythraceae</taxon>
        <taxon>Punica</taxon>
    </lineage>
</organism>
<feature type="compositionally biased region" description="Polar residues" evidence="1">
    <location>
        <begin position="15"/>
        <end position="30"/>
    </location>
</feature>
<dbReference type="Proteomes" id="UP000233551">
    <property type="component" value="Unassembled WGS sequence"/>
</dbReference>
<feature type="compositionally biased region" description="Basic and acidic residues" evidence="1">
    <location>
        <begin position="1"/>
        <end position="14"/>
    </location>
</feature>
<reference evidence="2 3" key="1">
    <citation type="submission" date="2017-11" db="EMBL/GenBank/DDBJ databases">
        <title>De-novo sequencing of pomegranate (Punica granatum L.) genome.</title>
        <authorList>
            <person name="Akparov Z."/>
            <person name="Amiraslanov A."/>
            <person name="Hajiyeva S."/>
            <person name="Abbasov M."/>
            <person name="Kaur K."/>
            <person name="Hamwieh A."/>
            <person name="Solovyev V."/>
            <person name="Salamov A."/>
            <person name="Braich B."/>
            <person name="Kosarev P."/>
            <person name="Mahmoud A."/>
            <person name="Hajiyev E."/>
            <person name="Babayeva S."/>
            <person name="Izzatullayeva V."/>
            <person name="Mammadov A."/>
            <person name="Mammadov A."/>
            <person name="Sharifova S."/>
            <person name="Ojaghi J."/>
            <person name="Eynullazada K."/>
            <person name="Bayramov B."/>
            <person name="Abdulazimova A."/>
            <person name="Shahmuradov I."/>
        </authorList>
    </citation>
    <scope>NUCLEOTIDE SEQUENCE [LARGE SCALE GENOMIC DNA]</scope>
    <source>
        <strain evidence="3">cv. AG2017</strain>
        <tissue evidence="2">Leaf</tissue>
    </source>
</reference>
<accession>A0A2I0I164</accession>
<name>A0A2I0I164_PUNGR</name>
<feature type="region of interest" description="Disordered" evidence="1">
    <location>
        <begin position="1"/>
        <end position="45"/>
    </location>
</feature>
<evidence type="ECO:0000313" key="3">
    <source>
        <dbReference type="Proteomes" id="UP000233551"/>
    </source>
</evidence>
<sequence length="132" mass="14863">MTRDDVWMDEKEQKSTSLPKAQWGSSSSSPFDGAPATASRDDIALLPLPPPHRPLFPSLPARPLLFYLLRPGTPQLTGLTLEKPNRFCYYPNLVSLISYGKPDNMSFREKQESSRSFDSAPREAPTPIHEEF</sequence>
<keyword evidence="3" id="KW-1185">Reference proteome</keyword>
<evidence type="ECO:0000313" key="2">
    <source>
        <dbReference type="EMBL" id="PKI37697.1"/>
    </source>
</evidence>
<proteinExistence type="predicted"/>
<protein>
    <submittedName>
        <fullName evidence="2">Uncharacterized protein</fullName>
    </submittedName>
</protein>
<evidence type="ECO:0000256" key="1">
    <source>
        <dbReference type="SAM" id="MobiDB-lite"/>
    </source>
</evidence>
<comment type="caution">
    <text evidence="2">The sequence shown here is derived from an EMBL/GenBank/DDBJ whole genome shotgun (WGS) entry which is preliminary data.</text>
</comment>